<accession>A0ABR3ML38</accession>
<comment type="caution">
    <text evidence="3">The sequence shown here is derived from an EMBL/GenBank/DDBJ whole genome shotgun (WGS) entry which is preliminary data.</text>
</comment>
<keyword evidence="4" id="KW-1185">Reference proteome</keyword>
<evidence type="ECO:0000256" key="1">
    <source>
        <dbReference type="SAM" id="MobiDB-lite"/>
    </source>
</evidence>
<name>A0ABR3ML38_9TELE</name>
<reference evidence="3 4" key="1">
    <citation type="submission" date="2023-09" db="EMBL/GenBank/DDBJ databases">
        <authorList>
            <person name="Wang M."/>
        </authorList>
    </citation>
    <scope>NUCLEOTIDE SEQUENCE [LARGE SCALE GENOMIC DNA]</scope>
    <source>
        <strain evidence="3">GT-2023</strain>
        <tissue evidence="3">Liver</tissue>
    </source>
</reference>
<evidence type="ECO:0000256" key="2">
    <source>
        <dbReference type="SAM" id="Phobius"/>
    </source>
</evidence>
<dbReference type="EMBL" id="JAYMGO010000011">
    <property type="protein sequence ID" value="KAL1265340.1"/>
    <property type="molecule type" value="Genomic_DNA"/>
</dbReference>
<proteinExistence type="predicted"/>
<feature type="region of interest" description="Disordered" evidence="1">
    <location>
        <begin position="79"/>
        <end position="109"/>
    </location>
</feature>
<dbReference type="Proteomes" id="UP001558613">
    <property type="component" value="Unassembled WGS sequence"/>
</dbReference>
<gene>
    <name evidence="3" type="ORF">QQF64_003367</name>
</gene>
<evidence type="ECO:0000313" key="4">
    <source>
        <dbReference type="Proteomes" id="UP001558613"/>
    </source>
</evidence>
<keyword evidence="2" id="KW-0812">Transmembrane</keyword>
<evidence type="ECO:0000313" key="3">
    <source>
        <dbReference type="EMBL" id="KAL1265340.1"/>
    </source>
</evidence>
<keyword evidence="2" id="KW-1133">Transmembrane helix</keyword>
<sequence length="109" mass="12520">MSAFWGLPDRRLHADAGETVPPSQLLPLTSNTFLFLISLFIVSHTDNRSGSICKIQLHISKRLGIHLVPKSIRYIEGHCKKKRKQKYKQEKGNDRSSVHSSERDERDTH</sequence>
<feature type="compositionally biased region" description="Basic and acidic residues" evidence="1">
    <location>
        <begin position="87"/>
        <end position="109"/>
    </location>
</feature>
<keyword evidence="2" id="KW-0472">Membrane</keyword>
<protein>
    <submittedName>
        <fullName evidence="3">Uncharacterized protein</fullName>
    </submittedName>
</protein>
<feature type="transmembrane region" description="Helical" evidence="2">
    <location>
        <begin position="25"/>
        <end position="42"/>
    </location>
</feature>
<organism evidence="3 4">
    <name type="scientific">Cirrhinus molitorella</name>
    <name type="common">mud carp</name>
    <dbReference type="NCBI Taxonomy" id="172907"/>
    <lineage>
        <taxon>Eukaryota</taxon>
        <taxon>Metazoa</taxon>
        <taxon>Chordata</taxon>
        <taxon>Craniata</taxon>
        <taxon>Vertebrata</taxon>
        <taxon>Euteleostomi</taxon>
        <taxon>Actinopterygii</taxon>
        <taxon>Neopterygii</taxon>
        <taxon>Teleostei</taxon>
        <taxon>Ostariophysi</taxon>
        <taxon>Cypriniformes</taxon>
        <taxon>Cyprinidae</taxon>
        <taxon>Labeoninae</taxon>
        <taxon>Labeonini</taxon>
        <taxon>Cirrhinus</taxon>
    </lineage>
</organism>